<protein>
    <recommendedName>
        <fullName evidence="1">protein-ribulosamine 3-kinase</fullName>
        <ecNumber evidence="1">2.7.1.172</ecNumber>
    </recommendedName>
</protein>
<accession>A0A507BEZ4</accession>
<evidence type="ECO:0000256" key="2">
    <source>
        <dbReference type="ARBA" id="ARBA00048655"/>
    </source>
</evidence>
<dbReference type="Proteomes" id="UP000319257">
    <property type="component" value="Unassembled WGS sequence"/>
</dbReference>
<comment type="caution">
    <text evidence="3">The sequence shown here is derived from an EMBL/GenBank/DDBJ whole genome shotgun (WGS) entry which is preliminary data.</text>
</comment>
<dbReference type="Pfam" id="PF03881">
    <property type="entry name" value="Fructosamin_kin"/>
    <property type="match status" value="1"/>
</dbReference>
<dbReference type="InterPro" id="IPR011009">
    <property type="entry name" value="Kinase-like_dom_sf"/>
</dbReference>
<dbReference type="OrthoDB" id="5772781at2759"/>
<dbReference type="AlphaFoldDB" id="A0A507BEZ4"/>
<dbReference type="Gene3D" id="3.90.1200.10">
    <property type="match status" value="1"/>
</dbReference>
<dbReference type="InParanoid" id="A0A507BEZ4"/>
<dbReference type="GeneID" id="41979658"/>
<name>A0A507BEZ4_9PEZI</name>
<dbReference type="PANTHER" id="PTHR12149:SF8">
    <property type="entry name" value="PROTEIN-RIBULOSAMINE 3-KINASE"/>
    <property type="match status" value="1"/>
</dbReference>
<organism evidence="3 4">
    <name type="scientific">Thyridium curvatum</name>
    <dbReference type="NCBI Taxonomy" id="1093900"/>
    <lineage>
        <taxon>Eukaryota</taxon>
        <taxon>Fungi</taxon>
        <taxon>Dikarya</taxon>
        <taxon>Ascomycota</taxon>
        <taxon>Pezizomycotina</taxon>
        <taxon>Sordariomycetes</taxon>
        <taxon>Sordariomycetidae</taxon>
        <taxon>Thyridiales</taxon>
        <taxon>Thyridiaceae</taxon>
        <taxon>Thyridium</taxon>
    </lineage>
</organism>
<gene>
    <name evidence="3" type="ORF">E0L32_012211</name>
</gene>
<dbReference type="GO" id="GO:0102193">
    <property type="term" value="F:protein-ribulosamine 3-kinase activity"/>
    <property type="evidence" value="ECO:0007669"/>
    <property type="project" value="UniProtKB-EC"/>
</dbReference>
<evidence type="ECO:0000313" key="3">
    <source>
        <dbReference type="EMBL" id="TPX17324.1"/>
    </source>
</evidence>
<dbReference type="PANTHER" id="PTHR12149">
    <property type="entry name" value="FRUCTOSAMINE 3 KINASE-RELATED PROTEIN"/>
    <property type="match status" value="1"/>
</dbReference>
<keyword evidence="4" id="KW-1185">Reference proteome</keyword>
<dbReference type="EC" id="2.7.1.172" evidence="1"/>
<comment type="catalytic activity">
    <reaction evidence="2">
        <text>N(6)-D-ribulosyl-L-lysyl-[protein] + ATP = N(6)-(3-O-phospho-D-ribulosyl)-L-lysyl-[protein] + ADP + H(+)</text>
        <dbReference type="Rhea" id="RHEA:48432"/>
        <dbReference type="Rhea" id="RHEA-COMP:12103"/>
        <dbReference type="Rhea" id="RHEA-COMP:12104"/>
        <dbReference type="ChEBI" id="CHEBI:15378"/>
        <dbReference type="ChEBI" id="CHEBI:30616"/>
        <dbReference type="ChEBI" id="CHEBI:90418"/>
        <dbReference type="ChEBI" id="CHEBI:90420"/>
        <dbReference type="ChEBI" id="CHEBI:456216"/>
        <dbReference type="EC" id="2.7.1.172"/>
    </reaction>
    <physiologicalReaction direction="left-to-right" evidence="2">
        <dbReference type="Rhea" id="RHEA:48433"/>
    </physiologicalReaction>
</comment>
<dbReference type="RefSeq" id="XP_030999035.1">
    <property type="nucleotide sequence ID" value="XM_031135027.1"/>
</dbReference>
<sequence>MATKALADPIKAQDVLAKLSGSFPMDEAVVEGNSFASVSHFGTSAWTVTGKVLAKTREGTDAAYFLKIAYGEHGGVMLKGEFESAKIIYGLMPGLIPQPFGYGRYKTSNPVAYFYLSEFIDMDITPAPDPVEFTTQLAALHKRSGSPNGRFGFHVVTCDGKMPHTVDWQDSWATFLGRLLQGVCKLDN</sequence>
<proteinExistence type="predicted"/>
<dbReference type="InterPro" id="IPR016477">
    <property type="entry name" value="Fructo-/Ketosamine-3-kinase"/>
</dbReference>
<dbReference type="EMBL" id="SKBQ01000144">
    <property type="protein sequence ID" value="TPX17324.1"/>
    <property type="molecule type" value="Genomic_DNA"/>
</dbReference>
<evidence type="ECO:0000256" key="1">
    <source>
        <dbReference type="ARBA" id="ARBA00011961"/>
    </source>
</evidence>
<reference evidence="3 4" key="1">
    <citation type="submission" date="2019-06" db="EMBL/GenBank/DDBJ databases">
        <title>Draft genome sequence of the filamentous fungus Phialemoniopsis curvata isolated from diesel fuel.</title>
        <authorList>
            <person name="Varaljay V.A."/>
            <person name="Lyon W.J."/>
            <person name="Crouch A.L."/>
            <person name="Drake C.E."/>
            <person name="Hollomon J.M."/>
            <person name="Nadeau L.J."/>
            <person name="Nunn H.S."/>
            <person name="Stevenson B.S."/>
            <person name="Bojanowski C.L."/>
            <person name="Crookes-Goodson W.J."/>
        </authorList>
    </citation>
    <scope>NUCLEOTIDE SEQUENCE [LARGE SCALE GENOMIC DNA]</scope>
    <source>
        <strain evidence="3 4">D216</strain>
    </source>
</reference>
<dbReference type="SUPFAM" id="SSF56112">
    <property type="entry name" value="Protein kinase-like (PK-like)"/>
    <property type="match status" value="1"/>
</dbReference>
<evidence type="ECO:0000313" key="4">
    <source>
        <dbReference type="Proteomes" id="UP000319257"/>
    </source>
</evidence>